<accession>A0A6P4AKY0</accession>
<dbReference type="PANTHER" id="PTHR46162">
    <property type="entry name" value="TRAF-LIKE FAMILY PROTEIN"/>
    <property type="match status" value="1"/>
</dbReference>
<evidence type="ECO:0000313" key="3">
    <source>
        <dbReference type="RefSeq" id="XP_015889421.3"/>
    </source>
</evidence>
<gene>
    <name evidence="3" type="primary">LOC107424197</name>
</gene>
<evidence type="ECO:0000259" key="1">
    <source>
        <dbReference type="PROSITE" id="PS50144"/>
    </source>
</evidence>
<organism evidence="2 3">
    <name type="scientific">Ziziphus jujuba</name>
    <name type="common">Chinese jujube</name>
    <name type="synonym">Ziziphus sativa</name>
    <dbReference type="NCBI Taxonomy" id="326968"/>
    <lineage>
        <taxon>Eukaryota</taxon>
        <taxon>Viridiplantae</taxon>
        <taxon>Streptophyta</taxon>
        <taxon>Embryophyta</taxon>
        <taxon>Tracheophyta</taxon>
        <taxon>Spermatophyta</taxon>
        <taxon>Magnoliopsida</taxon>
        <taxon>eudicotyledons</taxon>
        <taxon>Gunneridae</taxon>
        <taxon>Pentapetalae</taxon>
        <taxon>rosids</taxon>
        <taxon>fabids</taxon>
        <taxon>Rosales</taxon>
        <taxon>Rhamnaceae</taxon>
        <taxon>Paliureae</taxon>
        <taxon>Ziziphus</taxon>
    </lineage>
</organism>
<proteinExistence type="predicted"/>
<dbReference type="SUPFAM" id="SSF49599">
    <property type="entry name" value="TRAF domain-like"/>
    <property type="match status" value="1"/>
</dbReference>
<dbReference type="RefSeq" id="XP_015889421.3">
    <property type="nucleotide sequence ID" value="XM_016033935.3"/>
</dbReference>
<dbReference type="PANTHER" id="PTHR46162:SF40">
    <property type="entry name" value="TRAF-LIKE FAMILY PROTEIN"/>
    <property type="match status" value="1"/>
</dbReference>
<name>A0A6P4AKY0_ZIZJJ</name>
<dbReference type="KEGG" id="zju:107424197"/>
<evidence type="ECO:0000313" key="2">
    <source>
        <dbReference type="Proteomes" id="UP001652623"/>
    </source>
</evidence>
<keyword evidence="2" id="KW-1185">Reference proteome</keyword>
<dbReference type="Proteomes" id="UP001652623">
    <property type="component" value="Chromosome 7"/>
</dbReference>
<dbReference type="InParanoid" id="A0A6P4AKY0"/>
<dbReference type="PROSITE" id="PS50144">
    <property type="entry name" value="MATH"/>
    <property type="match status" value="1"/>
</dbReference>
<dbReference type="GeneID" id="107424197"/>
<dbReference type="Gene3D" id="2.60.210.10">
    <property type="entry name" value="Apoptosis, Tumor Necrosis Factor Receptor Associated Protein 2, Chain A"/>
    <property type="match status" value="2"/>
</dbReference>
<sequence>MGILLMIAVFGAEVCVIDKTHKCETLSFVKEPPNDVFTWKLKEFSTKNCCYESQVFTIGERKWTLKFYPEENSLAYGLSLSLFLCQVDGSGEAWFRSSPGDKWGYENFMPLKYLNEFVVNDTVTIEVQFLNLFVMKILPEWK</sequence>
<dbReference type="AlphaFoldDB" id="A0A6P4AKY0"/>
<protein>
    <submittedName>
        <fullName evidence="3">Uncharacterized protein LOC107424197</fullName>
    </submittedName>
</protein>
<dbReference type="InterPro" id="IPR002083">
    <property type="entry name" value="MATH/TRAF_dom"/>
</dbReference>
<dbReference type="InterPro" id="IPR008974">
    <property type="entry name" value="TRAF-like"/>
</dbReference>
<reference evidence="3" key="1">
    <citation type="submission" date="2025-08" db="UniProtKB">
        <authorList>
            <consortium name="RefSeq"/>
        </authorList>
    </citation>
    <scope>IDENTIFICATION</scope>
    <source>
        <tissue evidence="3">Seedling</tissue>
    </source>
</reference>
<dbReference type="Pfam" id="PF22486">
    <property type="entry name" value="MATH_2"/>
    <property type="match status" value="1"/>
</dbReference>
<dbReference type="CDD" id="cd00121">
    <property type="entry name" value="MATH"/>
    <property type="match status" value="1"/>
</dbReference>
<feature type="domain" description="MATH" evidence="1">
    <location>
        <begin position="34"/>
        <end position="129"/>
    </location>
</feature>